<dbReference type="InterPro" id="IPR036126">
    <property type="entry name" value="TBCA_sf"/>
</dbReference>
<name>A0A9Q1H1U2_HOLLE</name>
<protein>
    <recommendedName>
        <fullName evidence="4 10">Tubulin-specific chaperone A</fullName>
    </recommendedName>
</protein>
<evidence type="ECO:0000256" key="7">
    <source>
        <dbReference type="ARBA" id="ARBA00023186"/>
    </source>
</evidence>
<sequence length="112" mass="12912">MASKDPRLRTVSIKAGVLKRCSKEKTSYEKEVRDQEAKVEKMKQEGKDEYDIKKQVEVLDESRMMIPDCQRRINAAYIDLKNCLEAETNPEVIESEVYKEAQSLLEANKPSS</sequence>
<evidence type="ECO:0000313" key="13">
    <source>
        <dbReference type="Proteomes" id="UP001152320"/>
    </source>
</evidence>
<comment type="similarity">
    <text evidence="3 10">Belongs to the TBCA family.</text>
</comment>
<proteinExistence type="inferred from homology"/>
<dbReference type="Gene3D" id="1.20.58.90">
    <property type="match status" value="1"/>
</dbReference>
<dbReference type="SUPFAM" id="SSF46988">
    <property type="entry name" value="Tubulin chaperone cofactor A"/>
    <property type="match status" value="1"/>
</dbReference>
<dbReference type="InterPro" id="IPR004226">
    <property type="entry name" value="TBCA"/>
</dbReference>
<dbReference type="GO" id="GO:0005829">
    <property type="term" value="C:cytosol"/>
    <property type="evidence" value="ECO:0007669"/>
    <property type="project" value="TreeGrafter"/>
</dbReference>
<dbReference type="Pfam" id="PF02970">
    <property type="entry name" value="TBCA"/>
    <property type="match status" value="1"/>
</dbReference>
<dbReference type="Proteomes" id="UP001152320">
    <property type="component" value="Chromosome 14"/>
</dbReference>
<evidence type="ECO:0000256" key="8">
    <source>
        <dbReference type="ARBA" id="ARBA00023212"/>
    </source>
</evidence>
<dbReference type="PANTHER" id="PTHR21500:SF0">
    <property type="entry name" value="TUBULIN-SPECIFIC CHAPERONE A"/>
    <property type="match status" value="1"/>
</dbReference>
<comment type="function">
    <text evidence="1">Tubulin-folding protein; involved in the early step of the tubulin folding pathway.</text>
</comment>
<reference evidence="12" key="1">
    <citation type="submission" date="2021-10" db="EMBL/GenBank/DDBJ databases">
        <title>Tropical sea cucumber genome reveals ecological adaptation and Cuvierian tubules defense mechanism.</title>
        <authorList>
            <person name="Chen T."/>
        </authorList>
    </citation>
    <scope>NUCLEOTIDE SEQUENCE</scope>
    <source>
        <strain evidence="12">Nanhai2018</strain>
        <tissue evidence="12">Muscle</tissue>
    </source>
</reference>
<keyword evidence="6 10" id="KW-0493">Microtubule</keyword>
<dbReference type="EMBL" id="JAIZAY010000014">
    <property type="protein sequence ID" value="KAJ8029505.1"/>
    <property type="molecule type" value="Genomic_DNA"/>
</dbReference>
<dbReference type="OrthoDB" id="296187at2759"/>
<evidence type="ECO:0000256" key="10">
    <source>
        <dbReference type="RuleBase" id="RU364030"/>
    </source>
</evidence>
<keyword evidence="11" id="KW-0175">Coiled coil</keyword>
<keyword evidence="7 10" id="KW-0143">Chaperone</keyword>
<evidence type="ECO:0000256" key="2">
    <source>
        <dbReference type="ARBA" id="ARBA00004245"/>
    </source>
</evidence>
<dbReference type="GO" id="GO:0007023">
    <property type="term" value="P:post-chaperonin tubulin folding pathway"/>
    <property type="evidence" value="ECO:0007669"/>
    <property type="project" value="UniProtKB-UniRule"/>
</dbReference>
<accession>A0A9Q1H1U2</accession>
<keyword evidence="13" id="KW-1185">Reference proteome</keyword>
<organism evidence="12 13">
    <name type="scientific">Holothuria leucospilota</name>
    <name type="common">Black long sea cucumber</name>
    <name type="synonym">Mertensiothuria leucospilota</name>
    <dbReference type="NCBI Taxonomy" id="206669"/>
    <lineage>
        <taxon>Eukaryota</taxon>
        <taxon>Metazoa</taxon>
        <taxon>Echinodermata</taxon>
        <taxon>Eleutherozoa</taxon>
        <taxon>Echinozoa</taxon>
        <taxon>Holothuroidea</taxon>
        <taxon>Aspidochirotacea</taxon>
        <taxon>Aspidochirotida</taxon>
        <taxon>Holothuriidae</taxon>
        <taxon>Holothuria</taxon>
    </lineage>
</organism>
<dbReference type="FunFam" id="1.20.58.90:FF:000010">
    <property type="entry name" value="Tubulin-specific chaperone A"/>
    <property type="match status" value="1"/>
</dbReference>
<keyword evidence="8 10" id="KW-0206">Cytoskeleton</keyword>
<feature type="coiled-coil region" evidence="11">
    <location>
        <begin position="18"/>
        <end position="45"/>
    </location>
</feature>
<dbReference type="GO" id="GO:0048487">
    <property type="term" value="F:beta-tubulin binding"/>
    <property type="evidence" value="ECO:0007669"/>
    <property type="project" value="InterPro"/>
</dbReference>
<evidence type="ECO:0000256" key="6">
    <source>
        <dbReference type="ARBA" id="ARBA00022701"/>
    </source>
</evidence>
<evidence type="ECO:0000256" key="11">
    <source>
        <dbReference type="SAM" id="Coils"/>
    </source>
</evidence>
<evidence type="ECO:0000256" key="1">
    <source>
        <dbReference type="ARBA" id="ARBA00003046"/>
    </source>
</evidence>
<gene>
    <name evidence="12" type="ORF">HOLleu_28916</name>
</gene>
<comment type="subcellular location">
    <subcellularLocation>
        <location evidence="2 10">Cytoplasm</location>
        <location evidence="2 10">Cytoskeleton</location>
    </subcellularLocation>
</comment>
<evidence type="ECO:0000313" key="12">
    <source>
        <dbReference type="EMBL" id="KAJ8029505.1"/>
    </source>
</evidence>
<evidence type="ECO:0000256" key="9">
    <source>
        <dbReference type="ARBA" id="ARBA00026055"/>
    </source>
</evidence>
<evidence type="ECO:0000256" key="5">
    <source>
        <dbReference type="ARBA" id="ARBA00022490"/>
    </source>
</evidence>
<evidence type="ECO:0000256" key="4">
    <source>
        <dbReference type="ARBA" id="ARBA00015002"/>
    </source>
</evidence>
<comment type="caution">
    <text evidence="12">The sequence shown here is derived from an EMBL/GenBank/DDBJ whole genome shotgun (WGS) entry which is preliminary data.</text>
</comment>
<evidence type="ECO:0000256" key="3">
    <source>
        <dbReference type="ARBA" id="ARBA00006806"/>
    </source>
</evidence>
<dbReference type="AlphaFoldDB" id="A0A9Q1H1U2"/>
<dbReference type="GO" id="GO:0007021">
    <property type="term" value="P:tubulin complex assembly"/>
    <property type="evidence" value="ECO:0007669"/>
    <property type="project" value="UniProtKB-UniRule"/>
</dbReference>
<keyword evidence="5 10" id="KW-0963">Cytoplasm</keyword>
<dbReference type="PANTHER" id="PTHR21500">
    <property type="entry name" value="TUBULIN-SPECIFIC CHAPERONE A"/>
    <property type="match status" value="1"/>
</dbReference>
<dbReference type="GO" id="GO:0005874">
    <property type="term" value="C:microtubule"/>
    <property type="evidence" value="ECO:0007669"/>
    <property type="project" value="UniProtKB-KW"/>
</dbReference>
<comment type="subunit">
    <text evidence="9 10">Supercomplex made of cofactors A to E. Cofactors A and D function by capturing and stabilizing tubulin in a quasi-native conformation. Cofactor E binds to the cofactor D-tubulin complex; interaction with cofactor C then causes the release of tubulin polypeptides that are committed to the native state.</text>
</comment>